<protein>
    <recommendedName>
        <fullName evidence="3">MG2 domain-containing protein</fullName>
    </recommendedName>
</protein>
<comment type="caution">
    <text evidence="1">The sequence shown here is derived from an EMBL/GenBank/DDBJ whole genome shotgun (WGS) entry which is preliminary data.</text>
</comment>
<proteinExistence type="predicted"/>
<dbReference type="Gene3D" id="2.60.40.1930">
    <property type="match status" value="1"/>
</dbReference>
<evidence type="ECO:0008006" key="3">
    <source>
        <dbReference type="Google" id="ProtNLM"/>
    </source>
</evidence>
<accession>A0A327NZX6</accession>
<gene>
    <name evidence="1" type="ORF">LV83_03964</name>
</gene>
<dbReference type="EMBL" id="QLLK01000016">
    <property type="protein sequence ID" value="RAI84707.1"/>
    <property type="molecule type" value="Genomic_DNA"/>
</dbReference>
<evidence type="ECO:0000313" key="2">
    <source>
        <dbReference type="Proteomes" id="UP000249610"/>
    </source>
</evidence>
<reference evidence="1 2" key="1">
    <citation type="submission" date="2018-06" db="EMBL/GenBank/DDBJ databases">
        <title>Genomic Encyclopedia of Archaeal and Bacterial Type Strains, Phase II (KMG-II): from individual species to whole genera.</title>
        <authorList>
            <person name="Goeker M."/>
        </authorList>
    </citation>
    <scope>NUCLEOTIDE SEQUENCE [LARGE SCALE GENOMIC DNA]</scope>
    <source>
        <strain evidence="1 2">DSM 23446</strain>
    </source>
</reference>
<sequence length="533" mass="59748">MVGLIKKILPLALCFAMLITIAALGQSASFQVRMLVSSSVYVSGDLVALQLQTLDSEGRPTLEGSLINLYLVDHSGSTVAIERFNSAKQDADQAFLLPEELTTGNYKLIAQIQGSKFQTEALIHVYSPTIFSSTALPENANPELGVEVVNASPMDENIEWKVDEDSFSISTETLDFGVLTVKVFDPLLEGYPVSGVVKKSELAEAEKESFQLIPPSKDPNSRISVFFLDQGMVEEYNMRDSASIEEKLMQHQGSSAVWAYQFDNLGETIGEVTVNISDWKNKKFSSFDNTVPFDDVVVNILDHKRKRKYIDQIYRTDFDNYEPFWQKSDQVAPDQVYLSDDYQGIATLREAFSGIVSKASVKRNKDSYELILSPANAGFRYEKGPLILFNGSPIFQFGDLIETPWHQVYSISVYNSFQSQNRFGILGRFGVVSIEMKPEFDDPLGAKKAAYPFYLGINDLVQINSEEFDPTTPDLRPVLLWISGLTITPENSQTVEWEASDVQTKHVVWADLLRKDGKSIQWTQTLTDQSSQE</sequence>
<name>A0A327NZX6_9BACT</name>
<dbReference type="Proteomes" id="UP000249610">
    <property type="component" value="Unassembled WGS sequence"/>
</dbReference>
<organism evidence="1 2">
    <name type="scientific">Algoriphagus yeomjeoni</name>
    <dbReference type="NCBI Taxonomy" id="291403"/>
    <lineage>
        <taxon>Bacteria</taxon>
        <taxon>Pseudomonadati</taxon>
        <taxon>Bacteroidota</taxon>
        <taxon>Cytophagia</taxon>
        <taxon>Cytophagales</taxon>
        <taxon>Cyclobacteriaceae</taxon>
        <taxon>Algoriphagus</taxon>
    </lineage>
</organism>
<evidence type="ECO:0000313" key="1">
    <source>
        <dbReference type="EMBL" id="RAI84707.1"/>
    </source>
</evidence>
<keyword evidence="2" id="KW-1185">Reference proteome</keyword>
<dbReference type="AlphaFoldDB" id="A0A327NZX6"/>